<dbReference type="EMBL" id="FCNL01000042">
    <property type="protein sequence ID" value="CVI25288.1"/>
    <property type="molecule type" value="Genomic_DNA"/>
</dbReference>
<protein>
    <submittedName>
        <fullName evidence="1">Uncharacterized protein</fullName>
    </submittedName>
</protein>
<reference evidence="1 2" key="1">
    <citation type="submission" date="2016-01" db="EMBL/GenBank/DDBJ databases">
        <authorList>
            <person name="Regsiter A."/>
            <person name="william w."/>
        </authorList>
    </citation>
    <scope>NUCLEOTIDE SEQUENCE [LARGE SCALE GENOMIC DNA]</scope>
    <source>
        <strain evidence="1 2">B6</strain>
    </source>
</reference>
<dbReference type="AlphaFoldDB" id="A0A822VBU8"/>
<gene>
    <name evidence="1" type="ORF">AGR4A_pAt30103</name>
</gene>
<evidence type="ECO:0000313" key="1">
    <source>
        <dbReference type="EMBL" id="CVI25288.1"/>
    </source>
</evidence>
<comment type="caution">
    <text evidence="1">The sequence shown here is derived from an EMBL/GenBank/DDBJ whole genome shotgun (WGS) entry which is preliminary data.</text>
</comment>
<sequence>MGLQSYAPVVFHPSNIGKKNGHYPNGHKVCIWFLFTFNSAEHFSPYQWLQTLATKYRSHPIRQLTLELLQPLGVVEVCDIPDMTQVEWDVLCVLSNKNDLAA</sequence>
<accession>A0A822VBU8</accession>
<organism evidence="1 2">
    <name type="scientific">Agrobacterium tumefaciens str. B6</name>
    <dbReference type="NCBI Taxonomy" id="1183423"/>
    <lineage>
        <taxon>Bacteria</taxon>
        <taxon>Pseudomonadati</taxon>
        <taxon>Pseudomonadota</taxon>
        <taxon>Alphaproteobacteria</taxon>
        <taxon>Hyphomicrobiales</taxon>
        <taxon>Rhizobiaceae</taxon>
        <taxon>Rhizobium/Agrobacterium group</taxon>
        <taxon>Agrobacterium</taxon>
        <taxon>Agrobacterium tumefaciens complex</taxon>
    </lineage>
</organism>
<evidence type="ECO:0000313" key="2">
    <source>
        <dbReference type="Proteomes" id="UP000192074"/>
    </source>
</evidence>
<name>A0A822VBU8_AGRTU</name>
<dbReference type="Proteomes" id="UP000192074">
    <property type="component" value="Unassembled WGS sequence"/>
</dbReference>
<proteinExistence type="predicted"/>